<organism evidence="1 2">
    <name type="scientific">Phialocephala subalpina</name>
    <dbReference type="NCBI Taxonomy" id="576137"/>
    <lineage>
        <taxon>Eukaryota</taxon>
        <taxon>Fungi</taxon>
        <taxon>Dikarya</taxon>
        <taxon>Ascomycota</taxon>
        <taxon>Pezizomycotina</taxon>
        <taxon>Leotiomycetes</taxon>
        <taxon>Helotiales</taxon>
        <taxon>Mollisiaceae</taxon>
        <taxon>Phialocephala</taxon>
        <taxon>Phialocephala fortinii species complex</taxon>
    </lineage>
</organism>
<gene>
    <name evidence="1" type="ORF">PAC_12569</name>
</gene>
<name>A0A1L7XCC8_9HELO</name>
<reference evidence="1 2" key="1">
    <citation type="submission" date="2016-03" db="EMBL/GenBank/DDBJ databases">
        <authorList>
            <person name="Ploux O."/>
        </authorList>
    </citation>
    <scope>NUCLEOTIDE SEQUENCE [LARGE SCALE GENOMIC DNA]</scope>
    <source>
        <strain evidence="1 2">UAMH 11012</strain>
    </source>
</reference>
<dbReference type="STRING" id="576137.A0A1L7XCC8"/>
<evidence type="ECO:0008006" key="3">
    <source>
        <dbReference type="Google" id="ProtNLM"/>
    </source>
</evidence>
<evidence type="ECO:0000313" key="2">
    <source>
        <dbReference type="Proteomes" id="UP000184330"/>
    </source>
</evidence>
<dbReference type="EMBL" id="FJOG01000021">
    <property type="protein sequence ID" value="CZR62672.1"/>
    <property type="molecule type" value="Genomic_DNA"/>
</dbReference>
<sequence>MSISRQLVLPLRGAGHTWSNPRLVLRPPNVTCYTTSAIAQRNVKAWRSRRRSGGCIHGRRHTYSTNSSWTWDWTALMQALCEDESEAERAPTHSAKISIITVRTSKPESEVFLGPTTALELDARQWQRAWKEGIWTFQVSDYTKRFPRIFGNVSSYTPLPPLDGQDPGYIRLLVHRQEDDDVETDAVHEKVSQRGSLIRMARPKWFGYVAPIPKDVQQVILFASGVTGIAPMLQTIHTLLEARRGDGIEGRTPKIHVVWFKQNLGRVHGNGMAPSYETSFEASAVDRIASAELERLRLVRPDKLVIEPVDVGSTFAQVAKFIESAPRTRRKLTFLQRLGTWLQRPLSLGSFKTVDSARLLLISGSRGFAESLSGYSEGRSYTEDEPSILTKAEQAGWRILDLSTMQVCT</sequence>
<protein>
    <recommendedName>
        <fullName evidence="3">FAD-binding FR-type domain-containing protein</fullName>
    </recommendedName>
</protein>
<keyword evidence="2" id="KW-1185">Reference proteome</keyword>
<dbReference type="InterPro" id="IPR039261">
    <property type="entry name" value="FNR_nucleotide-bd"/>
</dbReference>
<dbReference type="AlphaFoldDB" id="A0A1L7XCC8"/>
<dbReference type="Proteomes" id="UP000184330">
    <property type="component" value="Unassembled WGS sequence"/>
</dbReference>
<proteinExistence type="predicted"/>
<accession>A0A1L7XCC8</accession>
<dbReference type="Gene3D" id="3.40.50.80">
    <property type="entry name" value="Nucleotide-binding domain of ferredoxin-NADP reductase (FNR) module"/>
    <property type="match status" value="1"/>
</dbReference>
<evidence type="ECO:0000313" key="1">
    <source>
        <dbReference type="EMBL" id="CZR62672.1"/>
    </source>
</evidence>
<dbReference type="OrthoDB" id="3552667at2759"/>